<dbReference type="InterPro" id="IPR010982">
    <property type="entry name" value="Lambda_DNA-bd_dom_sf"/>
</dbReference>
<proteinExistence type="predicted"/>
<dbReference type="Pfam" id="PF15943">
    <property type="entry name" value="YdaS_toxin"/>
    <property type="match status" value="1"/>
</dbReference>
<comment type="caution">
    <text evidence="2">The sequence shown here is derived from an EMBL/GenBank/DDBJ whole genome shotgun (WGS) entry which is preliminary data.</text>
</comment>
<dbReference type="InterPro" id="IPR031856">
    <property type="entry name" value="YdaS_toxin-like"/>
</dbReference>
<protein>
    <submittedName>
        <fullName evidence="2">YdaS family helix-turn-helix protein</fullName>
    </submittedName>
</protein>
<keyword evidence="3" id="KW-1185">Reference proteome</keyword>
<evidence type="ECO:0000313" key="3">
    <source>
        <dbReference type="Proteomes" id="UP001286589"/>
    </source>
</evidence>
<gene>
    <name evidence="2" type="ORF">R0H02_04960</name>
</gene>
<dbReference type="RefSeq" id="WP_317101391.1">
    <property type="nucleotide sequence ID" value="NZ_JAWJAC010000003.1"/>
</dbReference>
<dbReference type="SUPFAM" id="SSF47413">
    <property type="entry name" value="lambda repressor-like DNA-binding domains"/>
    <property type="match status" value="1"/>
</dbReference>
<feature type="domain" description="HTH cro/C1-type" evidence="1">
    <location>
        <begin position="19"/>
        <end position="64"/>
    </location>
</feature>
<dbReference type="CDD" id="cd00093">
    <property type="entry name" value="HTH_XRE"/>
    <property type="match status" value="1"/>
</dbReference>
<dbReference type="Gene3D" id="1.10.260.40">
    <property type="entry name" value="lambda repressor-like DNA-binding domains"/>
    <property type="match status" value="1"/>
</dbReference>
<dbReference type="Proteomes" id="UP001286589">
    <property type="component" value="Unassembled WGS sequence"/>
</dbReference>
<dbReference type="GO" id="GO:0003677">
    <property type="term" value="F:DNA binding"/>
    <property type="evidence" value="ECO:0007669"/>
    <property type="project" value="InterPro"/>
</dbReference>
<sequence length="71" mass="7614">MTDKPINSAIKKAIAIAGSQSELARRTQVRQSTVSKWLNGSEIGARFIPSIVTATDGKVTASELLNSVSRR</sequence>
<dbReference type="AlphaFoldDB" id="A0AB35RIL4"/>
<accession>A0AB35RIL4</accession>
<dbReference type="EMBL" id="JAWJAC010000003">
    <property type="protein sequence ID" value="MDV2861814.1"/>
    <property type="molecule type" value="Genomic_DNA"/>
</dbReference>
<evidence type="ECO:0000313" key="2">
    <source>
        <dbReference type="EMBL" id="MDV2861814.1"/>
    </source>
</evidence>
<dbReference type="InterPro" id="IPR001387">
    <property type="entry name" value="Cro/C1-type_HTH"/>
</dbReference>
<dbReference type="PROSITE" id="PS50943">
    <property type="entry name" value="HTH_CROC1"/>
    <property type="match status" value="1"/>
</dbReference>
<reference evidence="2 3" key="1">
    <citation type="submission" date="2023-10" db="EMBL/GenBank/DDBJ databases">
        <title>Phytobacter spp. The emergence of a new genus of hospital-origin enterobacteria encoding carbapenemases in Argentina.</title>
        <authorList>
            <person name="Vay C."/>
            <person name="Almuzara M."/>
            <person name="Traglia G.M."/>
            <person name="Campos J."/>
        </authorList>
    </citation>
    <scope>NUCLEOTIDE SEQUENCE [LARGE SCALE GENOMIC DNA]</scope>
    <source>
        <strain evidence="2 3">CVMA36</strain>
    </source>
</reference>
<name>A0AB35RIL4_9ENTR</name>
<organism evidence="2 3">
    <name type="scientific">Phytobacter ursingii</name>
    <dbReference type="NCBI Taxonomy" id="1972431"/>
    <lineage>
        <taxon>Bacteria</taxon>
        <taxon>Pseudomonadati</taxon>
        <taxon>Pseudomonadota</taxon>
        <taxon>Gammaproteobacteria</taxon>
        <taxon>Enterobacterales</taxon>
        <taxon>Enterobacteriaceae</taxon>
        <taxon>Phytobacter</taxon>
    </lineage>
</organism>
<evidence type="ECO:0000259" key="1">
    <source>
        <dbReference type="PROSITE" id="PS50943"/>
    </source>
</evidence>